<dbReference type="Proteomes" id="UP000006281">
    <property type="component" value="Chromosome"/>
</dbReference>
<dbReference type="SUPFAM" id="SSF52540">
    <property type="entry name" value="P-loop containing nucleoside triphosphate hydrolases"/>
    <property type="match status" value="1"/>
</dbReference>
<dbReference type="Gene3D" id="3.40.50.300">
    <property type="entry name" value="P-loop containing nucleotide triphosphate hydrolases"/>
    <property type="match status" value="1"/>
</dbReference>
<evidence type="ECO:0008006" key="3">
    <source>
        <dbReference type="Google" id="ProtNLM"/>
    </source>
</evidence>
<evidence type="ECO:0000313" key="1">
    <source>
        <dbReference type="EMBL" id="CCH29303.1"/>
    </source>
</evidence>
<dbReference type="STRING" id="1179773.BN6_19825"/>
<reference evidence="1 2" key="1">
    <citation type="journal article" date="2012" name="BMC Genomics">
        <title>Complete genome sequence of Saccharothrix espanaensis DSM 44229T and comparison to the other completely sequenced Pseudonocardiaceae.</title>
        <authorList>
            <person name="Strobel T."/>
            <person name="Al-Dilaimi A."/>
            <person name="Blom J."/>
            <person name="Gessner A."/>
            <person name="Kalinowski J."/>
            <person name="Luzhetska M."/>
            <person name="Puhler A."/>
            <person name="Szczepanowski R."/>
            <person name="Bechthold A."/>
            <person name="Ruckert C."/>
        </authorList>
    </citation>
    <scope>NUCLEOTIDE SEQUENCE [LARGE SCALE GENOMIC DNA]</scope>
    <source>
        <strain evidence="2">ATCC 51144 / DSM 44229 / JCM 9112 / NBRC 15066 / NRRL 15764</strain>
    </source>
</reference>
<dbReference type="EMBL" id="HE804045">
    <property type="protein sequence ID" value="CCH29303.1"/>
    <property type="molecule type" value="Genomic_DNA"/>
</dbReference>
<accession>K0JYK5</accession>
<dbReference type="HOGENOM" id="CLU_997112_0_0_11"/>
<dbReference type="PATRIC" id="fig|1179773.3.peg.1993"/>
<name>K0JYK5_SACES</name>
<dbReference type="KEGG" id="sesp:BN6_19825"/>
<evidence type="ECO:0000313" key="2">
    <source>
        <dbReference type="Proteomes" id="UP000006281"/>
    </source>
</evidence>
<dbReference type="InterPro" id="IPR027417">
    <property type="entry name" value="P-loop_NTPase"/>
</dbReference>
<proteinExistence type="predicted"/>
<organism evidence="1 2">
    <name type="scientific">Saccharothrix espanaensis (strain ATCC 51144 / DSM 44229 / JCM 9112 / NBRC 15066 / NRRL 15764)</name>
    <dbReference type="NCBI Taxonomy" id="1179773"/>
    <lineage>
        <taxon>Bacteria</taxon>
        <taxon>Bacillati</taxon>
        <taxon>Actinomycetota</taxon>
        <taxon>Actinomycetes</taxon>
        <taxon>Pseudonocardiales</taxon>
        <taxon>Pseudonocardiaceae</taxon>
        <taxon>Saccharothrix</taxon>
    </lineage>
</organism>
<dbReference type="AlphaFoldDB" id="K0JYK5"/>
<sequence length="279" mass="28589">MITRSPASTVERLTRDGRAAAEVLRRVSVAGRVVAVVGVAGSGRSTVAAQLAVSAASYQPGPVIVVDASGSVWPGAADRIPGSAGGALDWAGLRTVPALGAVVHEARHAECFGAATGSRGWVTRMGGVPPTRPWEPVRPAEVLDAVEALRAVSRMVVVDCPADTGPVARVCAVVADVLVVVCRADAGEVRRCGGLVELLAGDTRRNLTGRSVVVVVRHRPGRWPRAAAAAESAAGRAVAAVLRMPFDRALVDSTAPVLRSGAAAERVAATVFLLSAQQL</sequence>
<keyword evidence="2" id="KW-1185">Reference proteome</keyword>
<protein>
    <recommendedName>
        <fullName evidence="3">CobQ/CobB/MinD/ParA nucleotide binding domain-containing protein</fullName>
    </recommendedName>
</protein>
<gene>
    <name evidence="1" type="ordered locus">BN6_19825</name>
</gene>